<dbReference type="EMBL" id="JAAFZH010000001">
    <property type="protein sequence ID" value="NDU93798.1"/>
    <property type="molecule type" value="Genomic_DNA"/>
</dbReference>
<comment type="caution">
    <text evidence="4">The sequence shown here is derived from an EMBL/GenBank/DDBJ whole genome shotgun (WGS) entry which is preliminary data.</text>
</comment>
<dbReference type="PANTHER" id="PTHR44591">
    <property type="entry name" value="STRESS RESPONSE REGULATOR PROTEIN 1"/>
    <property type="match status" value="1"/>
</dbReference>
<dbReference type="Gene3D" id="3.40.50.2300">
    <property type="match status" value="1"/>
</dbReference>
<name>A0A6L9L658_9BACT</name>
<keyword evidence="5" id="KW-1185">Reference proteome</keyword>
<dbReference type="GO" id="GO:0000160">
    <property type="term" value="P:phosphorelay signal transduction system"/>
    <property type="evidence" value="ECO:0007669"/>
    <property type="project" value="InterPro"/>
</dbReference>
<proteinExistence type="predicted"/>
<keyword evidence="1 2" id="KW-0597">Phosphoprotein</keyword>
<protein>
    <submittedName>
        <fullName evidence="4">Response regulator</fullName>
    </submittedName>
</protein>
<accession>A0A6L9L658</accession>
<evidence type="ECO:0000313" key="4">
    <source>
        <dbReference type="EMBL" id="NDU93798.1"/>
    </source>
</evidence>
<dbReference type="InterPro" id="IPR050595">
    <property type="entry name" value="Bact_response_regulator"/>
</dbReference>
<dbReference type="PANTHER" id="PTHR44591:SF3">
    <property type="entry name" value="RESPONSE REGULATORY DOMAIN-CONTAINING PROTEIN"/>
    <property type="match status" value="1"/>
</dbReference>
<dbReference type="InterPro" id="IPR011006">
    <property type="entry name" value="CheY-like_superfamily"/>
</dbReference>
<dbReference type="AlphaFoldDB" id="A0A6L9L658"/>
<dbReference type="Proteomes" id="UP000474175">
    <property type="component" value="Unassembled WGS sequence"/>
</dbReference>
<feature type="modified residue" description="4-aspartylphosphate" evidence="2">
    <location>
        <position position="59"/>
    </location>
</feature>
<dbReference type="InterPro" id="IPR001789">
    <property type="entry name" value="Sig_transdc_resp-reg_receiver"/>
</dbReference>
<dbReference type="SMART" id="SM00448">
    <property type="entry name" value="REC"/>
    <property type="match status" value="1"/>
</dbReference>
<reference evidence="4 5" key="1">
    <citation type="submission" date="2020-02" db="EMBL/GenBank/DDBJ databases">
        <title>Draft genome sequence of two Spirosoma agri KCTC 52727 and Spirosoma terrae KCTC 52035.</title>
        <authorList>
            <person name="Rojas J."/>
            <person name="Ambika Manirajan B."/>
            <person name="Suarez C."/>
            <person name="Ratering S."/>
            <person name="Schnell S."/>
        </authorList>
    </citation>
    <scope>NUCLEOTIDE SEQUENCE [LARGE SCALE GENOMIC DNA]</scope>
    <source>
        <strain evidence="4 5">KCTC 52035</strain>
    </source>
</reference>
<dbReference type="SUPFAM" id="SSF52172">
    <property type="entry name" value="CheY-like"/>
    <property type="match status" value="1"/>
</dbReference>
<dbReference type="Pfam" id="PF00072">
    <property type="entry name" value="Response_reg"/>
    <property type="match status" value="1"/>
</dbReference>
<feature type="domain" description="Response regulatory" evidence="3">
    <location>
        <begin position="6"/>
        <end position="126"/>
    </location>
</feature>
<sequence>MQRNASIWLIDDDTQLIEIITRAFRLERLTCQLVSFTNDADLRAAIDQSDLLPNLVVVDYYLPDTDGLQIIQWLQKHPSAQALKMILFSQDLRADIVAKAQELNVYQVTTKPKSFQDWRNFADELCLAGYFS</sequence>
<gene>
    <name evidence="4" type="ORF">GK108_02860</name>
</gene>
<evidence type="ECO:0000256" key="1">
    <source>
        <dbReference type="ARBA" id="ARBA00022553"/>
    </source>
</evidence>
<dbReference type="RefSeq" id="WP_163942435.1">
    <property type="nucleotide sequence ID" value="NZ_JAAFZH010000001.1"/>
</dbReference>
<evidence type="ECO:0000256" key="2">
    <source>
        <dbReference type="PROSITE-ProRule" id="PRU00169"/>
    </source>
</evidence>
<evidence type="ECO:0000259" key="3">
    <source>
        <dbReference type="PROSITE" id="PS50110"/>
    </source>
</evidence>
<dbReference type="PROSITE" id="PS50110">
    <property type="entry name" value="RESPONSE_REGULATORY"/>
    <property type="match status" value="1"/>
</dbReference>
<organism evidence="4 5">
    <name type="scientific">Spirosoma terrae</name>
    <dbReference type="NCBI Taxonomy" id="1968276"/>
    <lineage>
        <taxon>Bacteria</taxon>
        <taxon>Pseudomonadati</taxon>
        <taxon>Bacteroidota</taxon>
        <taxon>Cytophagia</taxon>
        <taxon>Cytophagales</taxon>
        <taxon>Cytophagaceae</taxon>
        <taxon>Spirosoma</taxon>
    </lineage>
</organism>
<evidence type="ECO:0000313" key="5">
    <source>
        <dbReference type="Proteomes" id="UP000474175"/>
    </source>
</evidence>
<dbReference type="CDD" id="cd00156">
    <property type="entry name" value="REC"/>
    <property type="match status" value="1"/>
</dbReference>